<evidence type="ECO:0000256" key="1">
    <source>
        <dbReference type="SAM" id="MobiDB-lite"/>
    </source>
</evidence>
<evidence type="ECO:0008006" key="5">
    <source>
        <dbReference type="Google" id="ProtNLM"/>
    </source>
</evidence>
<feature type="region of interest" description="Disordered" evidence="1">
    <location>
        <begin position="39"/>
        <end position="59"/>
    </location>
</feature>
<keyword evidence="2" id="KW-0812">Transmembrane</keyword>
<feature type="non-terminal residue" evidence="3">
    <location>
        <position position="107"/>
    </location>
</feature>
<evidence type="ECO:0000313" key="3">
    <source>
        <dbReference type="EMBL" id="CAI9546018.1"/>
    </source>
</evidence>
<gene>
    <name evidence="3" type="ORF">SPARVUS_LOCUS2765792</name>
</gene>
<feature type="transmembrane region" description="Helical" evidence="2">
    <location>
        <begin position="9"/>
        <end position="29"/>
    </location>
</feature>
<dbReference type="EMBL" id="CATNWA010003689">
    <property type="protein sequence ID" value="CAI9546018.1"/>
    <property type="molecule type" value="Genomic_DNA"/>
</dbReference>
<accession>A0ABN9BER4</accession>
<name>A0ABN9BER4_9NEOB</name>
<keyword evidence="2" id="KW-1133">Transmembrane helix</keyword>
<organism evidence="3 4">
    <name type="scientific">Staurois parvus</name>
    <dbReference type="NCBI Taxonomy" id="386267"/>
    <lineage>
        <taxon>Eukaryota</taxon>
        <taxon>Metazoa</taxon>
        <taxon>Chordata</taxon>
        <taxon>Craniata</taxon>
        <taxon>Vertebrata</taxon>
        <taxon>Euteleostomi</taxon>
        <taxon>Amphibia</taxon>
        <taxon>Batrachia</taxon>
        <taxon>Anura</taxon>
        <taxon>Neobatrachia</taxon>
        <taxon>Ranoidea</taxon>
        <taxon>Ranidae</taxon>
        <taxon>Staurois</taxon>
    </lineage>
</organism>
<evidence type="ECO:0000256" key="2">
    <source>
        <dbReference type="SAM" id="Phobius"/>
    </source>
</evidence>
<keyword evidence="4" id="KW-1185">Reference proteome</keyword>
<proteinExistence type="predicted"/>
<comment type="caution">
    <text evidence="3">The sequence shown here is derived from an EMBL/GenBank/DDBJ whole genome shotgun (WGS) entry which is preliminary data.</text>
</comment>
<keyword evidence="2" id="KW-0472">Membrane</keyword>
<sequence>MYVKCFDTVMFYYVILVYLVNVTFCNFQISHHFHPPYVPTSQGTEPRRQMSASAGGDYRGHCRRDIAGAQDKVREEQIPEQRRMVSPSVARGSPLLLHSGIPPGRLR</sequence>
<reference evidence="3" key="1">
    <citation type="submission" date="2023-05" db="EMBL/GenBank/DDBJ databases">
        <authorList>
            <person name="Stuckert A."/>
        </authorList>
    </citation>
    <scope>NUCLEOTIDE SEQUENCE</scope>
</reference>
<evidence type="ECO:0000313" key="4">
    <source>
        <dbReference type="Proteomes" id="UP001162483"/>
    </source>
</evidence>
<dbReference type="Proteomes" id="UP001162483">
    <property type="component" value="Unassembled WGS sequence"/>
</dbReference>
<feature type="region of interest" description="Disordered" evidence="1">
    <location>
        <begin position="77"/>
        <end position="107"/>
    </location>
</feature>
<protein>
    <recommendedName>
        <fullName evidence="5">Secreted protein</fullName>
    </recommendedName>
</protein>